<dbReference type="Gene3D" id="3.10.180.10">
    <property type="entry name" value="2,3-Dihydroxybiphenyl 1,2-Dioxygenase, domain 1"/>
    <property type="match status" value="2"/>
</dbReference>
<evidence type="ECO:0000259" key="1">
    <source>
        <dbReference type="PROSITE" id="PS51819"/>
    </source>
</evidence>
<feature type="domain" description="VOC" evidence="1">
    <location>
        <begin position="137"/>
        <end position="259"/>
    </location>
</feature>
<evidence type="ECO:0000313" key="3">
    <source>
        <dbReference type="Proteomes" id="UP000567795"/>
    </source>
</evidence>
<dbReference type="Proteomes" id="UP000567795">
    <property type="component" value="Unassembled WGS sequence"/>
</dbReference>
<dbReference type="InterPro" id="IPR004360">
    <property type="entry name" value="Glyas_Fos-R_dOase_dom"/>
</dbReference>
<dbReference type="EMBL" id="JACBZD010000001">
    <property type="protein sequence ID" value="NYI03545.1"/>
    <property type="molecule type" value="Genomic_DNA"/>
</dbReference>
<dbReference type="Pfam" id="PF18029">
    <property type="entry name" value="Glyoxalase_6"/>
    <property type="match status" value="1"/>
</dbReference>
<gene>
    <name evidence="2" type="ORF">FHU37_000488</name>
</gene>
<dbReference type="InterPro" id="IPR029068">
    <property type="entry name" value="Glyas_Bleomycin-R_OHBP_Dase"/>
</dbReference>
<dbReference type="CDD" id="cd07247">
    <property type="entry name" value="SgaA_N_like"/>
    <property type="match status" value="2"/>
</dbReference>
<keyword evidence="3" id="KW-1185">Reference proteome</keyword>
<evidence type="ECO:0000313" key="2">
    <source>
        <dbReference type="EMBL" id="NYI03545.1"/>
    </source>
</evidence>
<protein>
    <recommendedName>
        <fullName evidence="1">VOC domain-containing protein</fullName>
    </recommendedName>
</protein>
<organism evidence="2 3">
    <name type="scientific">Allostreptomyces psammosilenae</name>
    <dbReference type="NCBI Taxonomy" id="1892865"/>
    <lineage>
        <taxon>Bacteria</taxon>
        <taxon>Bacillati</taxon>
        <taxon>Actinomycetota</taxon>
        <taxon>Actinomycetes</taxon>
        <taxon>Kitasatosporales</taxon>
        <taxon>Streptomycetaceae</taxon>
        <taxon>Allostreptomyces</taxon>
    </lineage>
</organism>
<name>A0A852ZP92_9ACTN</name>
<dbReference type="InterPro" id="IPR037523">
    <property type="entry name" value="VOC_core"/>
</dbReference>
<feature type="domain" description="VOC" evidence="1">
    <location>
        <begin position="10"/>
        <end position="123"/>
    </location>
</feature>
<dbReference type="PANTHER" id="PTHR33993:SF10">
    <property type="entry name" value="CONSERVED PROTEIN"/>
    <property type="match status" value="1"/>
</dbReference>
<proteinExistence type="predicted"/>
<reference evidence="2 3" key="1">
    <citation type="submission" date="2020-07" db="EMBL/GenBank/DDBJ databases">
        <title>Sequencing the genomes of 1000 actinobacteria strains.</title>
        <authorList>
            <person name="Klenk H.-P."/>
        </authorList>
    </citation>
    <scope>NUCLEOTIDE SEQUENCE [LARGE SCALE GENOMIC DNA]</scope>
    <source>
        <strain evidence="2 3">DSM 42178</strain>
    </source>
</reference>
<dbReference type="InterPro" id="IPR052164">
    <property type="entry name" value="Anthracycline_SecMetBiosynth"/>
</dbReference>
<dbReference type="PANTHER" id="PTHR33993">
    <property type="entry name" value="GLYOXALASE-RELATED"/>
    <property type="match status" value="1"/>
</dbReference>
<dbReference type="SUPFAM" id="SSF54593">
    <property type="entry name" value="Glyoxalase/Bleomycin resistance protein/Dihydroxybiphenyl dioxygenase"/>
    <property type="match status" value="2"/>
</dbReference>
<sequence length="269" mass="28751">MLTTRYAPGAPNWIDLTVRDLDAAAAFYGAVFGWEFLGGGPEVGGYGMFRIDGKTVAGMGPLMREGANPAWTIYFHTPDAEATAKAVEQAGGSVDMPPMDVMTLGRMAVFTDPTGAQFAVWQPGENRGLDVVDAPNTLFWTELYTTDAEAARGFYRTVFDWNLREAPVPGGGTYLLVAPSGGGEETTQGGIMQLRPENLEGETTSNWHPYFAVEDCDAVVARATERGATVLIPAVDMEGVGRFAMFMDPFDATFAVLTPATPPTTPGTT</sequence>
<dbReference type="AlphaFoldDB" id="A0A852ZP92"/>
<dbReference type="Pfam" id="PF00903">
    <property type="entry name" value="Glyoxalase"/>
    <property type="match status" value="1"/>
</dbReference>
<comment type="caution">
    <text evidence="2">The sequence shown here is derived from an EMBL/GenBank/DDBJ whole genome shotgun (WGS) entry which is preliminary data.</text>
</comment>
<dbReference type="InterPro" id="IPR041581">
    <property type="entry name" value="Glyoxalase_6"/>
</dbReference>
<accession>A0A852ZP92</accession>
<dbReference type="PROSITE" id="PS51819">
    <property type="entry name" value="VOC"/>
    <property type="match status" value="2"/>
</dbReference>
<dbReference type="RefSeq" id="WP_179812578.1">
    <property type="nucleotide sequence ID" value="NZ_JACBZD010000001.1"/>
</dbReference>